<dbReference type="AlphaFoldDB" id="A0A0E9QQ35"/>
<keyword evidence="1" id="KW-0472">Membrane</keyword>
<reference evidence="2" key="1">
    <citation type="submission" date="2014-11" db="EMBL/GenBank/DDBJ databases">
        <authorList>
            <person name="Amaro Gonzalez C."/>
        </authorList>
    </citation>
    <scope>NUCLEOTIDE SEQUENCE</scope>
</reference>
<name>A0A0E9QQ35_ANGAN</name>
<sequence length="53" mass="5769">MDPSPTALDSQGDTAMFFLIYSFALKIEAAFVYIFGWCATAGPALQTRMSVTD</sequence>
<accession>A0A0E9QQ35</accession>
<organism evidence="2">
    <name type="scientific">Anguilla anguilla</name>
    <name type="common">European freshwater eel</name>
    <name type="synonym">Muraena anguilla</name>
    <dbReference type="NCBI Taxonomy" id="7936"/>
    <lineage>
        <taxon>Eukaryota</taxon>
        <taxon>Metazoa</taxon>
        <taxon>Chordata</taxon>
        <taxon>Craniata</taxon>
        <taxon>Vertebrata</taxon>
        <taxon>Euteleostomi</taxon>
        <taxon>Actinopterygii</taxon>
        <taxon>Neopterygii</taxon>
        <taxon>Teleostei</taxon>
        <taxon>Anguilliformes</taxon>
        <taxon>Anguillidae</taxon>
        <taxon>Anguilla</taxon>
    </lineage>
</organism>
<keyword evidence="1" id="KW-0812">Transmembrane</keyword>
<evidence type="ECO:0000313" key="2">
    <source>
        <dbReference type="EMBL" id="JAH19061.1"/>
    </source>
</evidence>
<protein>
    <submittedName>
        <fullName evidence="2">Uncharacterized protein</fullName>
    </submittedName>
</protein>
<keyword evidence="1" id="KW-1133">Transmembrane helix</keyword>
<dbReference type="EMBL" id="GBXM01089516">
    <property type="protein sequence ID" value="JAH19061.1"/>
    <property type="molecule type" value="Transcribed_RNA"/>
</dbReference>
<feature type="transmembrane region" description="Helical" evidence="1">
    <location>
        <begin position="15"/>
        <end position="39"/>
    </location>
</feature>
<reference evidence="2" key="2">
    <citation type="journal article" date="2015" name="Fish Shellfish Immunol.">
        <title>Early steps in the European eel (Anguilla anguilla)-Vibrio vulnificus interaction in the gills: Role of the RtxA13 toxin.</title>
        <authorList>
            <person name="Callol A."/>
            <person name="Pajuelo D."/>
            <person name="Ebbesson L."/>
            <person name="Teles M."/>
            <person name="MacKenzie S."/>
            <person name="Amaro C."/>
        </authorList>
    </citation>
    <scope>NUCLEOTIDE SEQUENCE</scope>
</reference>
<proteinExistence type="predicted"/>
<evidence type="ECO:0000256" key="1">
    <source>
        <dbReference type="SAM" id="Phobius"/>
    </source>
</evidence>